<sequence>MHAARVEAWDRGVRNRPAVAVLVGHVVEGGGGSGDRDRGDRRDPERAAGADRG</sequence>
<dbReference type="EMBL" id="AGUD01000241">
    <property type="protein sequence ID" value="EHN10108.1"/>
    <property type="molecule type" value="Genomic_DNA"/>
</dbReference>
<evidence type="ECO:0000313" key="3">
    <source>
        <dbReference type="Proteomes" id="UP000005143"/>
    </source>
</evidence>
<proteinExistence type="predicted"/>
<reference evidence="2 3" key="1">
    <citation type="journal article" date="2013" name="Biodegradation">
        <title>Quantitative proteomic analysis of ibuprofen-degrading Patulibacter sp. strain I11.</title>
        <authorList>
            <person name="Almeida B."/>
            <person name="Kjeldal H."/>
            <person name="Lolas I."/>
            <person name="Knudsen A.D."/>
            <person name="Carvalho G."/>
            <person name="Nielsen K.L."/>
            <person name="Barreto Crespo M.T."/>
            <person name="Stensballe A."/>
            <person name="Nielsen J.L."/>
        </authorList>
    </citation>
    <scope>NUCLEOTIDE SEQUENCE [LARGE SCALE GENOMIC DNA]</scope>
    <source>
        <strain evidence="2 3">I11</strain>
    </source>
</reference>
<name>H0E8A7_9ACTN</name>
<accession>H0E8A7</accession>
<evidence type="ECO:0000256" key="1">
    <source>
        <dbReference type="SAM" id="MobiDB-lite"/>
    </source>
</evidence>
<organism evidence="2 3">
    <name type="scientific">Patulibacter medicamentivorans</name>
    <dbReference type="NCBI Taxonomy" id="1097667"/>
    <lineage>
        <taxon>Bacteria</taxon>
        <taxon>Bacillati</taxon>
        <taxon>Actinomycetota</taxon>
        <taxon>Thermoleophilia</taxon>
        <taxon>Solirubrobacterales</taxon>
        <taxon>Patulibacteraceae</taxon>
        <taxon>Patulibacter</taxon>
    </lineage>
</organism>
<comment type="caution">
    <text evidence="2">The sequence shown here is derived from an EMBL/GenBank/DDBJ whole genome shotgun (WGS) entry which is preliminary data.</text>
</comment>
<protein>
    <submittedName>
        <fullName evidence="2">Uncharacterized protein</fullName>
    </submittedName>
</protein>
<dbReference type="Proteomes" id="UP000005143">
    <property type="component" value="Unassembled WGS sequence"/>
</dbReference>
<dbReference type="AlphaFoldDB" id="H0E8A7"/>
<feature type="region of interest" description="Disordered" evidence="1">
    <location>
        <begin position="26"/>
        <end position="53"/>
    </location>
</feature>
<gene>
    <name evidence="2" type="ORF">PAI11_30680</name>
</gene>
<keyword evidence="3" id="KW-1185">Reference proteome</keyword>
<feature type="compositionally biased region" description="Basic and acidic residues" evidence="1">
    <location>
        <begin position="34"/>
        <end position="53"/>
    </location>
</feature>
<evidence type="ECO:0000313" key="2">
    <source>
        <dbReference type="EMBL" id="EHN10108.1"/>
    </source>
</evidence>